<evidence type="ECO:0000313" key="2">
    <source>
        <dbReference type="Proteomes" id="UP001396898"/>
    </source>
</evidence>
<comment type="caution">
    <text evidence="1">The sequence shown here is derived from an EMBL/GenBank/DDBJ whole genome shotgun (WGS) entry which is preliminary data.</text>
</comment>
<keyword evidence="2" id="KW-1185">Reference proteome</keyword>
<name>A0ABR1S6I9_9PEZI</name>
<gene>
    <name evidence="1" type="ORF">PG991_004514</name>
</gene>
<proteinExistence type="predicted"/>
<protein>
    <submittedName>
        <fullName evidence="1">Uncharacterized protein</fullName>
    </submittedName>
</protein>
<dbReference type="EMBL" id="JAQQWI010000007">
    <property type="protein sequence ID" value="KAK8027458.1"/>
    <property type="molecule type" value="Genomic_DNA"/>
</dbReference>
<evidence type="ECO:0000313" key="1">
    <source>
        <dbReference type="EMBL" id="KAK8027458.1"/>
    </source>
</evidence>
<accession>A0ABR1S6I9</accession>
<reference evidence="1 2" key="1">
    <citation type="submission" date="2023-01" db="EMBL/GenBank/DDBJ databases">
        <title>Analysis of 21 Apiospora genomes using comparative genomics revels a genus with tremendous synthesis potential of carbohydrate active enzymes and secondary metabolites.</title>
        <authorList>
            <person name="Sorensen T."/>
        </authorList>
    </citation>
    <scope>NUCLEOTIDE SEQUENCE [LARGE SCALE GENOMIC DNA]</scope>
    <source>
        <strain evidence="1 2">CBS 20057</strain>
    </source>
</reference>
<dbReference type="Proteomes" id="UP001396898">
    <property type="component" value="Unassembled WGS sequence"/>
</dbReference>
<sequence>MVAYSLLEATGILRVKVAGLQLFLLLGEVSLLDVVEGSGSYSGWLLGHFWSRVQGGWVGQGARSVRDIYGKPLGSAIIVKFRTDFLGDVKGSGLWELLVGANVNRIGICEGRGKVLVFIAKALRSYCHRDLRSSIASSVAVLL</sequence>
<organism evidence="1 2">
    <name type="scientific">Apiospora marii</name>
    <dbReference type="NCBI Taxonomy" id="335849"/>
    <lineage>
        <taxon>Eukaryota</taxon>
        <taxon>Fungi</taxon>
        <taxon>Dikarya</taxon>
        <taxon>Ascomycota</taxon>
        <taxon>Pezizomycotina</taxon>
        <taxon>Sordariomycetes</taxon>
        <taxon>Xylariomycetidae</taxon>
        <taxon>Amphisphaeriales</taxon>
        <taxon>Apiosporaceae</taxon>
        <taxon>Apiospora</taxon>
    </lineage>
</organism>